<dbReference type="GO" id="GO:1990423">
    <property type="term" value="C:RZZ complex"/>
    <property type="evidence" value="ECO:0007669"/>
    <property type="project" value="TreeGrafter"/>
</dbReference>
<feature type="compositionally biased region" description="Acidic residues" evidence="1">
    <location>
        <begin position="533"/>
        <end position="544"/>
    </location>
</feature>
<proteinExistence type="predicted"/>
<protein>
    <recommendedName>
        <fullName evidence="2">ZW10 C-terminal helical domain-containing protein</fullName>
    </recommendedName>
</protein>
<feature type="compositionally biased region" description="Polar residues" evidence="1">
    <location>
        <begin position="455"/>
        <end position="464"/>
    </location>
</feature>
<dbReference type="PANTHER" id="PTHR12205:SF0">
    <property type="entry name" value="CENTROMERE_KINETOCHORE PROTEIN ZW10 HOMOLOG"/>
    <property type="match status" value="1"/>
</dbReference>
<sequence>MAFPVPDHLPKRAIPVDVSSKILHKVDATTKDTLSSSLAASWIAELDESIQATKQRVHDRIQTDFPTFHSQLEISKSVQSRLQSLTSRVNELDATISDPQTGLVPTLLSTLKKHSALLQEASDTTATYQGLAYLLRCRDSYTSLIALVQEGNLPDAVIAGRDVEELLEGMPQFLQQTNVALDLRNKFNSAKAWVQDQLSDAFSRSVIVSPTEIKIYHTVQVRQSQTMLQLPAILHSLSPASTSNHLSTLRRDILAHFVDHVLKQPYAVLIETSLIHDARLSLIPAPPNNEDLCSRLNNVSTVLGFLYSQLIPHLPSDDAAQLTRSLSKAITSSVLNNFLMPTLPSSFGLLPSYLTVLKRAVVFEEKDISRLLESDKNEGSIKAWSDGVSGHYERRRRIEILELARKEILEPETSNDIFEAFSEGGPETSLPSAVPVQMDNEDIQDDAWGFDEPATASTMNSSTDGLGLDEPVTSAARDDTADGWGFDDELEPESEQELAPEPEAKTPTDSVPADYIGQQADVEPDPADAWGWNEEDDLPAEDIPEASAWDDPWADPPESDTIPGSDFEPTLPSPPINFTSPRAATRLEKLASKHKKHVNGNSLSNSPAPSPLPPPLQPQVTFVPSSPDRPEHNPPPKSSRLNPGKRPAAVITTVAPKEIYRAPKRIKRIIKMVEIVIDESKLFFASNLFGSTSDEQAPAPGTILLQAAASILDLYQALYPIKFLEELKSPEKAMLFSNSCIYMSGAVQRIEDTIYGQPVLKEKLTECRHRLQVLGDSWFEDTVEDQCNVIDIILTDGAQGFTYTGDQDRYDECEMAVNEALKTIKRLAQRLKGVLTKTKYYTALGIVAEAALSRILRDILALPDIPEIESHRLSELCRILNSMEGLFSDNPNQPSFVVGYVPSWLKFSYLSELLEASLADITYLFEQGALVDFQVDEIVNLLRALFADTPLRTNTISNVLGQQSP</sequence>
<feature type="compositionally biased region" description="Acidic residues" evidence="1">
    <location>
        <begin position="485"/>
        <end position="500"/>
    </location>
</feature>
<evidence type="ECO:0000256" key="1">
    <source>
        <dbReference type="SAM" id="MobiDB-lite"/>
    </source>
</evidence>
<feature type="region of interest" description="Disordered" evidence="1">
    <location>
        <begin position="447"/>
        <end position="580"/>
    </location>
</feature>
<keyword evidence="4" id="KW-1185">Reference proteome</keyword>
<gene>
    <name evidence="3" type="ORF">BDN70DRAFT_880982</name>
</gene>
<evidence type="ECO:0000313" key="3">
    <source>
        <dbReference type="EMBL" id="KAF9477590.1"/>
    </source>
</evidence>
<dbReference type="GO" id="GO:0007094">
    <property type="term" value="P:mitotic spindle assembly checkpoint signaling"/>
    <property type="evidence" value="ECO:0007669"/>
    <property type="project" value="TreeGrafter"/>
</dbReference>
<dbReference type="Proteomes" id="UP000807469">
    <property type="component" value="Unassembled WGS sequence"/>
</dbReference>
<accession>A0A9P5Z0R5</accession>
<feature type="region of interest" description="Disordered" evidence="1">
    <location>
        <begin position="594"/>
        <end position="648"/>
    </location>
</feature>
<feature type="compositionally biased region" description="Pro residues" evidence="1">
    <location>
        <begin position="608"/>
        <end position="617"/>
    </location>
</feature>
<comment type="caution">
    <text evidence="3">The sequence shown here is derived from an EMBL/GenBank/DDBJ whole genome shotgun (WGS) entry which is preliminary data.</text>
</comment>
<reference evidence="3" key="1">
    <citation type="submission" date="2020-11" db="EMBL/GenBank/DDBJ databases">
        <authorList>
            <consortium name="DOE Joint Genome Institute"/>
            <person name="Ahrendt S."/>
            <person name="Riley R."/>
            <person name="Andreopoulos W."/>
            <person name="Labutti K."/>
            <person name="Pangilinan J."/>
            <person name="Ruiz-Duenas F.J."/>
            <person name="Barrasa J.M."/>
            <person name="Sanchez-Garcia M."/>
            <person name="Camarero S."/>
            <person name="Miyauchi S."/>
            <person name="Serrano A."/>
            <person name="Linde D."/>
            <person name="Babiker R."/>
            <person name="Drula E."/>
            <person name="Ayuso-Fernandez I."/>
            <person name="Pacheco R."/>
            <person name="Padilla G."/>
            <person name="Ferreira P."/>
            <person name="Barriuso J."/>
            <person name="Kellner H."/>
            <person name="Castanera R."/>
            <person name="Alfaro M."/>
            <person name="Ramirez L."/>
            <person name="Pisabarro A.G."/>
            <person name="Kuo A."/>
            <person name="Tritt A."/>
            <person name="Lipzen A."/>
            <person name="He G."/>
            <person name="Yan M."/>
            <person name="Ng V."/>
            <person name="Cullen D."/>
            <person name="Martin F."/>
            <person name="Rosso M.-N."/>
            <person name="Henrissat B."/>
            <person name="Hibbett D."/>
            <person name="Martinez A.T."/>
            <person name="Grigoriev I.V."/>
        </authorList>
    </citation>
    <scope>NUCLEOTIDE SEQUENCE</scope>
    <source>
        <strain evidence="3">CIRM-BRFM 674</strain>
    </source>
</reference>
<dbReference type="EMBL" id="MU155256">
    <property type="protein sequence ID" value="KAF9477590.1"/>
    <property type="molecule type" value="Genomic_DNA"/>
</dbReference>
<name>A0A9P5Z0R5_9AGAR</name>
<evidence type="ECO:0000259" key="2">
    <source>
        <dbReference type="Pfam" id="PF22766"/>
    </source>
</evidence>
<dbReference type="OrthoDB" id="534815at2759"/>
<dbReference type="InterPro" id="IPR046362">
    <property type="entry name" value="Zw10/DSL1_C_sf"/>
</dbReference>
<dbReference type="GO" id="GO:0006888">
    <property type="term" value="P:endoplasmic reticulum to Golgi vesicle-mediated transport"/>
    <property type="evidence" value="ECO:0007669"/>
    <property type="project" value="TreeGrafter"/>
</dbReference>
<organism evidence="3 4">
    <name type="scientific">Pholiota conissans</name>
    <dbReference type="NCBI Taxonomy" id="109636"/>
    <lineage>
        <taxon>Eukaryota</taxon>
        <taxon>Fungi</taxon>
        <taxon>Dikarya</taxon>
        <taxon>Basidiomycota</taxon>
        <taxon>Agaricomycotina</taxon>
        <taxon>Agaricomycetes</taxon>
        <taxon>Agaricomycetidae</taxon>
        <taxon>Agaricales</taxon>
        <taxon>Agaricineae</taxon>
        <taxon>Strophariaceae</taxon>
        <taxon>Pholiota</taxon>
    </lineage>
</organism>
<evidence type="ECO:0000313" key="4">
    <source>
        <dbReference type="Proteomes" id="UP000807469"/>
    </source>
</evidence>
<dbReference type="Gene3D" id="1.10.357.150">
    <property type="match status" value="1"/>
</dbReference>
<dbReference type="GO" id="GO:0005737">
    <property type="term" value="C:cytoplasm"/>
    <property type="evidence" value="ECO:0007669"/>
    <property type="project" value="GOC"/>
</dbReference>
<dbReference type="InterPro" id="IPR055148">
    <property type="entry name" value="ZW10_C_2"/>
</dbReference>
<dbReference type="Pfam" id="PF22766">
    <property type="entry name" value="ZW10_C2"/>
    <property type="match status" value="1"/>
</dbReference>
<dbReference type="PANTHER" id="PTHR12205">
    <property type="entry name" value="CENTROMERE/KINETOCHORE PROTEIN ZW10"/>
    <property type="match status" value="1"/>
</dbReference>
<feature type="domain" description="ZW10 C-terminal helical" evidence="2">
    <location>
        <begin position="816"/>
        <end position="957"/>
    </location>
</feature>
<dbReference type="AlphaFoldDB" id="A0A9P5Z0R5"/>